<name>A0A139AVN5_GONPJ</name>
<protein>
    <recommendedName>
        <fullName evidence="6">Hyaluronan-mediated motility receptor C-terminal domain-containing protein</fullName>
    </recommendedName>
</protein>
<keyword evidence="4" id="KW-0175">Coiled coil</keyword>
<dbReference type="OrthoDB" id="419631at2759"/>
<reference evidence="7 8" key="1">
    <citation type="journal article" date="2015" name="Genome Biol. Evol.">
        <title>Phylogenomic analyses indicate that early fungi evolved digesting cell walls of algal ancestors of land plants.</title>
        <authorList>
            <person name="Chang Y."/>
            <person name="Wang S."/>
            <person name="Sekimoto S."/>
            <person name="Aerts A.L."/>
            <person name="Choi C."/>
            <person name="Clum A."/>
            <person name="LaButti K.M."/>
            <person name="Lindquist E.A."/>
            <person name="Yee Ngan C."/>
            <person name="Ohm R.A."/>
            <person name="Salamov A.A."/>
            <person name="Grigoriev I.V."/>
            <person name="Spatafora J.W."/>
            <person name="Berbee M.L."/>
        </authorList>
    </citation>
    <scope>NUCLEOTIDE SEQUENCE [LARGE SCALE GENOMIC DNA]</scope>
    <source>
        <strain evidence="7 8">JEL478</strain>
    </source>
</reference>
<feature type="region of interest" description="Disordered" evidence="5">
    <location>
        <begin position="684"/>
        <end position="746"/>
    </location>
</feature>
<comment type="subcellular location">
    <subcellularLocation>
        <location evidence="1">Cytoplasm</location>
        <location evidence="1">Cytoskeleton</location>
        <location evidence="1">Spindle</location>
    </subcellularLocation>
</comment>
<dbReference type="EMBL" id="KQ965734">
    <property type="protein sequence ID" value="KXS20798.1"/>
    <property type="molecule type" value="Genomic_DNA"/>
</dbReference>
<evidence type="ECO:0000313" key="7">
    <source>
        <dbReference type="EMBL" id="KXS20798.1"/>
    </source>
</evidence>
<proteinExistence type="predicted"/>
<evidence type="ECO:0000313" key="8">
    <source>
        <dbReference type="Proteomes" id="UP000070544"/>
    </source>
</evidence>
<evidence type="ECO:0000256" key="5">
    <source>
        <dbReference type="SAM" id="MobiDB-lite"/>
    </source>
</evidence>
<evidence type="ECO:0000256" key="1">
    <source>
        <dbReference type="ARBA" id="ARBA00004186"/>
    </source>
</evidence>
<dbReference type="STRING" id="1344416.A0A139AVN5"/>
<dbReference type="Proteomes" id="UP000070544">
    <property type="component" value="Unassembled WGS sequence"/>
</dbReference>
<evidence type="ECO:0000256" key="2">
    <source>
        <dbReference type="ARBA" id="ARBA00022490"/>
    </source>
</evidence>
<dbReference type="Gene3D" id="1.10.287.1490">
    <property type="match status" value="1"/>
</dbReference>
<dbReference type="InterPro" id="IPR031794">
    <property type="entry name" value="HMMR_C"/>
</dbReference>
<dbReference type="AlphaFoldDB" id="A0A139AVN5"/>
<sequence>MEMDSRIAQLDGVVAGKVAEIQRLVDATRTLRNEMEGKLAERERTIYELRNLLDSAEKDAEQSQRSAESRISDLAAQLSRAEERLVELNGEIEKQSRGNSDLKTQVEKLEKDSASTQLELGSRITDLTIELDDTRAALNVANEHLDKERSESTSLRAEVSALIGQVETLDASLEQEQRNKEEVEAELAFLRRKHESVANGLADLKASSDREVTELKSEIERLIQRMERDRATHEERVARMMEQHSELAVAHAEACDDRDTLQSEKDVLVIQLAKRSTEAQDLKEQLVEARMTYRNFSIQRSVIESMELVAGLDKKALGRTENLAKTLQEELSAALDVVTELQKAVVHANEEAAIWKSNFEQEVETRIVAEHKLKELSMRLDEMEIASSTSSCVDEDTAVFGDLRMAISDADSTVAVISGLASAAQIGYVESLSKHKLENALRILGDSDGKRTELETIIVQERFSHNQERTRIWEQLQKVERENQQLISVSATQKEDLREARDTLDVFKARLAAAEKEIETAAPLRDQIAKLRQQIDNNAQVVVDAERKIAEAKATLRMAEQLEAQNAELYTEIDELNAQVRQSEEQRMELEENMRDQLELIMKKHTLADREMSKLNEINAHLLGHQNTRQKIKYVDQIKKENLRLKKETVDLSTANQKYRIRIMKMERDLEALRSITNPVTSTVVEGEPNNVAPRPRSRVGRAVLASREEATQATPQSLRSKSAGARPGDRSFALFSGQGSDDNNE</sequence>
<feature type="coiled-coil region" evidence="4">
    <location>
        <begin position="497"/>
        <end position="601"/>
    </location>
</feature>
<feature type="compositionally biased region" description="Polar residues" evidence="5">
    <location>
        <begin position="712"/>
        <end position="721"/>
    </location>
</feature>
<keyword evidence="3" id="KW-0206">Cytoskeleton</keyword>
<dbReference type="GO" id="GO:0005819">
    <property type="term" value="C:spindle"/>
    <property type="evidence" value="ECO:0007669"/>
    <property type="project" value="UniProtKB-SubCell"/>
</dbReference>
<feature type="domain" description="Hyaluronan-mediated motility receptor C-terminal" evidence="6">
    <location>
        <begin position="603"/>
        <end position="675"/>
    </location>
</feature>
<feature type="coiled-coil region" evidence="4">
    <location>
        <begin position="39"/>
        <end position="243"/>
    </location>
</feature>
<dbReference type="Pfam" id="PF15908">
    <property type="entry name" value="HMMR_C"/>
    <property type="match status" value="1"/>
</dbReference>
<evidence type="ECO:0000256" key="3">
    <source>
        <dbReference type="ARBA" id="ARBA00023212"/>
    </source>
</evidence>
<evidence type="ECO:0000259" key="6">
    <source>
        <dbReference type="Pfam" id="PF15908"/>
    </source>
</evidence>
<dbReference type="OMA" id="NEAPTCA"/>
<accession>A0A139AVN5</accession>
<gene>
    <name evidence="7" type="ORF">M427DRAFT_345419</name>
</gene>
<evidence type="ECO:0000256" key="4">
    <source>
        <dbReference type="SAM" id="Coils"/>
    </source>
</evidence>
<feature type="coiled-coil region" evidence="4">
    <location>
        <begin position="324"/>
        <end position="386"/>
    </location>
</feature>
<keyword evidence="8" id="KW-1185">Reference proteome</keyword>
<keyword evidence="2" id="KW-0963">Cytoplasm</keyword>
<organism evidence="7 8">
    <name type="scientific">Gonapodya prolifera (strain JEL478)</name>
    <name type="common">Monoblepharis prolifera</name>
    <dbReference type="NCBI Taxonomy" id="1344416"/>
    <lineage>
        <taxon>Eukaryota</taxon>
        <taxon>Fungi</taxon>
        <taxon>Fungi incertae sedis</taxon>
        <taxon>Chytridiomycota</taxon>
        <taxon>Chytridiomycota incertae sedis</taxon>
        <taxon>Monoblepharidomycetes</taxon>
        <taxon>Monoblepharidales</taxon>
        <taxon>Gonapodyaceae</taxon>
        <taxon>Gonapodya</taxon>
    </lineage>
</organism>